<evidence type="ECO:0000313" key="2">
    <source>
        <dbReference type="Proteomes" id="UP000675881"/>
    </source>
</evidence>
<dbReference type="AlphaFoldDB" id="A0A7R8CDI5"/>
<proteinExistence type="predicted"/>
<organism evidence="1 2">
    <name type="scientific">Lepeophtheirus salmonis</name>
    <name type="common">Salmon louse</name>
    <name type="synonym">Caligus salmonis</name>
    <dbReference type="NCBI Taxonomy" id="72036"/>
    <lineage>
        <taxon>Eukaryota</taxon>
        <taxon>Metazoa</taxon>
        <taxon>Ecdysozoa</taxon>
        <taxon>Arthropoda</taxon>
        <taxon>Crustacea</taxon>
        <taxon>Multicrustacea</taxon>
        <taxon>Hexanauplia</taxon>
        <taxon>Copepoda</taxon>
        <taxon>Siphonostomatoida</taxon>
        <taxon>Caligidae</taxon>
        <taxon>Lepeophtheirus</taxon>
    </lineage>
</organism>
<sequence length="169" mass="19387">MNTNNDQIVNQGQSFKVITNVQLTTVHLRRIMDLVRKKLGSIPTELGSNPLYVRIYLQAYHSNNLWLTGTIQVQHHVESEGESSNNDILHDSFEEQITDIKEEADLKIPSTTVVLTTCIYPLCASPQSHDVYNCWSIRRICCHCGKRGHESVHHQFIPDWFFCASSQMM</sequence>
<gene>
    <name evidence="1" type="ORF">LSAA_500</name>
</gene>
<keyword evidence="2" id="KW-1185">Reference proteome</keyword>
<accession>A0A7R8CDI5</accession>
<dbReference type="Proteomes" id="UP000675881">
    <property type="component" value="Chromosome 1"/>
</dbReference>
<evidence type="ECO:0000313" key="1">
    <source>
        <dbReference type="EMBL" id="CAF2781373.1"/>
    </source>
</evidence>
<name>A0A7R8CDI5_LEPSM</name>
<dbReference type="EMBL" id="HG994580">
    <property type="protein sequence ID" value="CAF2781373.1"/>
    <property type="molecule type" value="Genomic_DNA"/>
</dbReference>
<reference evidence="1" key="1">
    <citation type="submission" date="2021-02" db="EMBL/GenBank/DDBJ databases">
        <authorList>
            <person name="Bekaert M."/>
        </authorList>
    </citation>
    <scope>NUCLEOTIDE SEQUENCE</scope>
    <source>
        <strain evidence="1">IoA-00</strain>
    </source>
</reference>
<protein>
    <submittedName>
        <fullName evidence="1">(salmon louse) hypothetical protein</fullName>
    </submittedName>
</protein>